<dbReference type="KEGG" id="bmx:BMS_0736"/>
<organism evidence="1 2">
    <name type="scientific">Halobacteriovorax marinus (strain ATCC BAA-682 / DSM 15412 / SJ)</name>
    <name type="common">Bacteriovorax marinus</name>
    <dbReference type="NCBI Taxonomy" id="862908"/>
    <lineage>
        <taxon>Bacteria</taxon>
        <taxon>Pseudomonadati</taxon>
        <taxon>Bdellovibrionota</taxon>
        <taxon>Bacteriovoracia</taxon>
        <taxon>Bacteriovoracales</taxon>
        <taxon>Halobacteriovoraceae</taxon>
        <taxon>Halobacteriovorax</taxon>
    </lineage>
</organism>
<dbReference type="HOGENOM" id="CLU_1584189_0_0_7"/>
<protein>
    <submittedName>
        <fullName evidence="1">Exported protein</fullName>
    </submittedName>
</protein>
<reference evidence="2" key="1">
    <citation type="journal article" date="2013" name="ISME J.">
        <title>A small predatory core genome in the divergent marine Bacteriovorax marinus SJ and the terrestrial Bdellovibrio bacteriovorus.</title>
        <authorList>
            <person name="Crossman L.C."/>
            <person name="Chen H."/>
            <person name="Cerdeno-Tarraga A.M."/>
            <person name="Brooks K."/>
            <person name="Quail M.A."/>
            <person name="Pineiro S.A."/>
            <person name="Hobley L."/>
            <person name="Sockett R.E."/>
            <person name="Bentley S.D."/>
            <person name="Parkhill J."/>
            <person name="Williams H.N."/>
            <person name="Stine O.C."/>
        </authorList>
    </citation>
    <scope>NUCLEOTIDE SEQUENCE [LARGE SCALE GENOMIC DNA]</scope>
    <source>
        <strain evidence="2">ATCC BAA-682 / DSM 15412 / SJ</strain>
    </source>
</reference>
<dbReference type="PATRIC" id="fig|862908.3.peg.708"/>
<sequence>MEPIMMKVISFLFLTAFICTNSLASIGKGELIEAIKGRYILQTNEAGEIHFLIRSSGKLQVIKSDWYDSNESATTYPAKFTIEQGDNGLLRGMPVGHLIFSEGSDEQAIDYHLILTAEQNWNRENPSIRLLSSFALENDGPNEVATVLSTKLSLLKYSVKYKKFILLK</sequence>
<keyword evidence="2" id="KW-1185">Reference proteome</keyword>
<evidence type="ECO:0000313" key="2">
    <source>
        <dbReference type="Proteomes" id="UP000008963"/>
    </source>
</evidence>
<dbReference type="EMBL" id="FQ312005">
    <property type="protein sequence ID" value="CBW25640.1"/>
    <property type="molecule type" value="Genomic_DNA"/>
</dbReference>
<gene>
    <name evidence="1" type="ordered locus">BMS_0736</name>
</gene>
<evidence type="ECO:0000313" key="1">
    <source>
        <dbReference type="EMBL" id="CBW25640.1"/>
    </source>
</evidence>
<dbReference type="Proteomes" id="UP000008963">
    <property type="component" value="Chromosome"/>
</dbReference>
<name>E1X5S3_HALMS</name>
<accession>E1X5S3</accession>
<proteinExistence type="predicted"/>
<dbReference type="STRING" id="862908.BMS_0736"/>
<dbReference type="AlphaFoldDB" id="E1X5S3"/>